<dbReference type="RefSeq" id="WP_311422834.1">
    <property type="nucleotide sequence ID" value="NZ_JAVREH010000009.1"/>
</dbReference>
<organism evidence="9 10">
    <name type="scientific">Jatrophihabitans lederbergiae</name>
    <dbReference type="NCBI Taxonomy" id="3075547"/>
    <lineage>
        <taxon>Bacteria</taxon>
        <taxon>Bacillati</taxon>
        <taxon>Actinomycetota</taxon>
        <taxon>Actinomycetes</taxon>
        <taxon>Jatrophihabitantales</taxon>
        <taxon>Jatrophihabitantaceae</taxon>
        <taxon>Jatrophihabitans</taxon>
    </lineage>
</organism>
<comment type="caution">
    <text evidence="9">The sequence shown here is derived from an EMBL/GenBank/DDBJ whole genome shotgun (WGS) entry which is preliminary data.</text>
</comment>
<feature type="transmembrane region" description="Helical" evidence="7">
    <location>
        <begin position="31"/>
        <end position="54"/>
    </location>
</feature>
<reference evidence="10" key="1">
    <citation type="submission" date="2023-07" db="EMBL/GenBank/DDBJ databases">
        <title>30 novel species of actinomycetes from the DSMZ collection.</title>
        <authorList>
            <person name="Nouioui I."/>
        </authorList>
    </citation>
    <scope>NUCLEOTIDE SEQUENCE [LARGE SCALE GENOMIC DNA]</scope>
    <source>
        <strain evidence="10">DSM 44399</strain>
    </source>
</reference>
<evidence type="ECO:0000256" key="3">
    <source>
        <dbReference type="ARBA" id="ARBA00022475"/>
    </source>
</evidence>
<evidence type="ECO:0000313" key="9">
    <source>
        <dbReference type="EMBL" id="MDT0261681.1"/>
    </source>
</evidence>
<keyword evidence="4 7" id="KW-0812">Transmembrane</keyword>
<dbReference type="Proteomes" id="UP001183176">
    <property type="component" value="Unassembled WGS sequence"/>
</dbReference>
<feature type="transmembrane region" description="Helical" evidence="7">
    <location>
        <begin position="237"/>
        <end position="259"/>
    </location>
</feature>
<dbReference type="InterPro" id="IPR051393">
    <property type="entry name" value="ABC_transporter_permease"/>
</dbReference>
<feature type="transmembrane region" description="Helical" evidence="7">
    <location>
        <begin position="179"/>
        <end position="202"/>
    </location>
</feature>
<sequence length="314" mass="34982">MTATEARTATAATGSSTSARRIRRSGWATPYLFLAPYGVLFIGFIILPAIYGIWISLHDYDYLLPHQPWVGFQNYLDLFKSGSRDGADFWKSMRATAIFTIFSVPLLVVIPLAIAVVLNRKFPGRTLFRAIFFTPYVLGVAVVGVLFRFLLDPTIGLLNYYLGMIGFSGTTPWTTQVPWAWVGLVGMTVWWTLGFNAIIYLAGLQDISPELYEAAEVDGATNWDKFRNITLPGLRPVLLFVLTLTLLASANMFGQSFLITKGAPDNTTRTAIFYISQVGLQQYRQGIAAAMSYIVAIILIGISLLNFRLFREKD</sequence>
<dbReference type="CDD" id="cd06261">
    <property type="entry name" value="TM_PBP2"/>
    <property type="match status" value="1"/>
</dbReference>
<name>A0ABU2JAC1_9ACTN</name>
<evidence type="ECO:0000256" key="7">
    <source>
        <dbReference type="RuleBase" id="RU363032"/>
    </source>
</evidence>
<dbReference type="InterPro" id="IPR000515">
    <property type="entry name" value="MetI-like"/>
</dbReference>
<feature type="transmembrane region" description="Helical" evidence="7">
    <location>
        <begin position="287"/>
        <end position="307"/>
    </location>
</feature>
<feature type="transmembrane region" description="Helical" evidence="7">
    <location>
        <begin position="130"/>
        <end position="151"/>
    </location>
</feature>
<evidence type="ECO:0000313" key="10">
    <source>
        <dbReference type="Proteomes" id="UP001183176"/>
    </source>
</evidence>
<proteinExistence type="inferred from homology"/>
<dbReference type="InterPro" id="IPR035906">
    <property type="entry name" value="MetI-like_sf"/>
</dbReference>
<keyword evidence="10" id="KW-1185">Reference proteome</keyword>
<dbReference type="PROSITE" id="PS50928">
    <property type="entry name" value="ABC_TM1"/>
    <property type="match status" value="1"/>
</dbReference>
<evidence type="ECO:0000256" key="1">
    <source>
        <dbReference type="ARBA" id="ARBA00004651"/>
    </source>
</evidence>
<dbReference type="SUPFAM" id="SSF161098">
    <property type="entry name" value="MetI-like"/>
    <property type="match status" value="1"/>
</dbReference>
<keyword evidence="6 7" id="KW-0472">Membrane</keyword>
<evidence type="ECO:0000256" key="5">
    <source>
        <dbReference type="ARBA" id="ARBA00022989"/>
    </source>
</evidence>
<comment type="subcellular location">
    <subcellularLocation>
        <location evidence="1 7">Cell membrane</location>
        <topology evidence="1 7">Multi-pass membrane protein</topology>
    </subcellularLocation>
</comment>
<protein>
    <submittedName>
        <fullName evidence="9">Sugar ABC transporter permease</fullName>
    </submittedName>
</protein>
<gene>
    <name evidence="9" type="ORF">RM423_09770</name>
</gene>
<dbReference type="EMBL" id="JAVREH010000009">
    <property type="protein sequence ID" value="MDT0261681.1"/>
    <property type="molecule type" value="Genomic_DNA"/>
</dbReference>
<keyword evidence="3" id="KW-1003">Cell membrane</keyword>
<keyword evidence="2 7" id="KW-0813">Transport</keyword>
<dbReference type="PANTHER" id="PTHR30193:SF41">
    <property type="entry name" value="DIACETYLCHITOBIOSE UPTAKE SYSTEM PERMEASE PROTEIN NGCF"/>
    <property type="match status" value="1"/>
</dbReference>
<keyword evidence="5 7" id="KW-1133">Transmembrane helix</keyword>
<evidence type="ECO:0000259" key="8">
    <source>
        <dbReference type="PROSITE" id="PS50928"/>
    </source>
</evidence>
<dbReference type="Pfam" id="PF00528">
    <property type="entry name" value="BPD_transp_1"/>
    <property type="match status" value="1"/>
</dbReference>
<feature type="domain" description="ABC transmembrane type-1" evidence="8">
    <location>
        <begin position="93"/>
        <end position="306"/>
    </location>
</feature>
<evidence type="ECO:0000256" key="6">
    <source>
        <dbReference type="ARBA" id="ARBA00023136"/>
    </source>
</evidence>
<accession>A0ABU2JAC1</accession>
<dbReference type="Gene3D" id="1.10.3720.10">
    <property type="entry name" value="MetI-like"/>
    <property type="match status" value="1"/>
</dbReference>
<comment type="similarity">
    <text evidence="7">Belongs to the binding-protein-dependent transport system permease family.</text>
</comment>
<dbReference type="PANTHER" id="PTHR30193">
    <property type="entry name" value="ABC TRANSPORTER PERMEASE PROTEIN"/>
    <property type="match status" value="1"/>
</dbReference>
<evidence type="ECO:0000256" key="4">
    <source>
        <dbReference type="ARBA" id="ARBA00022692"/>
    </source>
</evidence>
<evidence type="ECO:0000256" key="2">
    <source>
        <dbReference type="ARBA" id="ARBA00022448"/>
    </source>
</evidence>
<feature type="transmembrane region" description="Helical" evidence="7">
    <location>
        <begin position="97"/>
        <end position="118"/>
    </location>
</feature>